<keyword evidence="3" id="KW-0378">Hydrolase</keyword>
<dbReference type="InterPro" id="IPR011856">
    <property type="entry name" value="tRNA_endonuc-like_dom_sf"/>
</dbReference>
<sequence>MIDALQQLHSHWPFVILGALLLATLLARRFKPRHVFYRWVAKKHLARLQRIPTAQQQFGFIRSVNPYIFEEMVLTSFERAGCRVKRSTRYSGDGGKDGEVKFRGQWHFVQSKRYASHIKVEHVKAFRALCDKRNVRGVFVHCGRTSKGSWSSLGNNIAMISGGKLLTLLVSHQLPD</sequence>
<dbReference type="GO" id="GO:0003677">
    <property type="term" value="F:DNA binding"/>
    <property type="evidence" value="ECO:0007669"/>
    <property type="project" value="InterPro"/>
</dbReference>
<accession>A0A348WLY0</accession>
<dbReference type="InterPro" id="IPR011335">
    <property type="entry name" value="Restrct_endonuc-II-like"/>
</dbReference>
<gene>
    <name evidence="3" type="ORF">DCR58_02015</name>
</gene>
<reference evidence="3 4" key="1">
    <citation type="journal article" date="2018" name="Nat. Biotechnol.">
        <title>A standardized bacterial taxonomy based on genome phylogeny substantially revises the tree of life.</title>
        <authorList>
            <person name="Parks D.H."/>
            <person name="Chuvochina M."/>
            <person name="Waite D.W."/>
            <person name="Rinke C."/>
            <person name="Skarshewski A."/>
            <person name="Chaumeil P.A."/>
            <person name="Hugenholtz P."/>
        </authorList>
    </citation>
    <scope>NUCLEOTIDE SEQUENCE [LARGE SCALE GENOMIC DNA]</scope>
    <source>
        <strain evidence="3">UBA9360</strain>
    </source>
</reference>
<dbReference type="Pfam" id="PF04471">
    <property type="entry name" value="Mrr_cat"/>
    <property type="match status" value="1"/>
</dbReference>
<feature type="transmembrane region" description="Helical" evidence="1">
    <location>
        <begin position="12"/>
        <end position="30"/>
    </location>
</feature>
<keyword evidence="1" id="KW-1133">Transmembrane helix</keyword>
<dbReference type="Proteomes" id="UP000262878">
    <property type="component" value="Unassembled WGS sequence"/>
</dbReference>
<evidence type="ECO:0000259" key="2">
    <source>
        <dbReference type="Pfam" id="PF04471"/>
    </source>
</evidence>
<feature type="domain" description="Restriction endonuclease type IV Mrr" evidence="2">
    <location>
        <begin position="61"/>
        <end position="169"/>
    </location>
</feature>
<dbReference type="EMBL" id="DMUP01000042">
    <property type="protein sequence ID" value="HAR55542.1"/>
    <property type="molecule type" value="Genomic_DNA"/>
</dbReference>
<name>A0A348WLY0_9GAMM</name>
<dbReference type="GO" id="GO:0009307">
    <property type="term" value="P:DNA restriction-modification system"/>
    <property type="evidence" value="ECO:0007669"/>
    <property type="project" value="InterPro"/>
</dbReference>
<comment type="caution">
    <text evidence="3">The sequence shown here is derived from an EMBL/GenBank/DDBJ whole genome shotgun (WGS) entry which is preliminary data.</text>
</comment>
<evidence type="ECO:0000313" key="3">
    <source>
        <dbReference type="EMBL" id="HAR55542.1"/>
    </source>
</evidence>
<dbReference type="Gene3D" id="3.40.1350.10">
    <property type="match status" value="1"/>
</dbReference>
<keyword evidence="1" id="KW-0472">Membrane</keyword>
<dbReference type="AlphaFoldDB" id="A0A348WLY0"/>
<dbReference type="GO" id="GO:0004519">
    <property type="term" value="F:endonuclease activity"/>
    <property type="evidence" value="ECO:0007669"/>
    <property type="project" value="UniProtKB-KW"/>
</dbReference>
<proteinExistence type="predicted"/>
<keyword evidence="3" id="KW-0255">Endonuclease</keyword>
<evidence type="ECO:0000313" key="4">
    <source>
        <dbReference type="Proteomes" id="UP000262878"/>
    </source>
</evidence>
<organism evidence="3 4">
    <name type="scientific">Idiomarina baltica</name>
    <dbReference type="NCBI Taxonomy" id="190892"/>
    <lineage>
        <taxon>Bacteria</taxon>
        <taxon>Pseudomonadati</taxon>
        <taxon>Pseudomonadota</taxon>
        <taxon>Gammaproteobacteria</taxon>
        <taxon>Alteromonadales</taxon>
        <taxon>Idiomarinaceae</taxon>
        <taxon>Idiomarina</taxon>
    </lineage>
</organism>
<keyword evidence="1" id="KW-0812">Transmembrane</keyword>
<keyword evidence="3" id="KW-0540">Nuclease</keyword>
<dbReference type="InterPro" id="IPR007560">
    <property type="entry name" value="Restrct_endonuc_IV_Mrr"/>
</dbReference>
<dbReference type="SUPFAM" id="SSF52980">
    <property type="entry name" value="Restriction endonuclease-like"/>
    <property type="match status" value="1"/>
</dbReference>
<evidence type="ECO:0000256" key="1">
    <source>
        <dbReference type="SAM" id="Phobius"/>
    </source>
</evidence>
<protein>
    <submittedName>
        <fullName evidence="3">Restriction endonuclease</fullName>
    </submittedName>
</protein>